<comment type="caution">
    <text evidence="4">The sequence shown here is derived from an EMBL/GenBank/DDBJ whole genome shotgun (WGS) entry which is preliminary data.</text>
</comment>
<dbReference type="InterPro" id="IPR050832">
    <property type="entry name" value="Bact_Acetyltransf"/>
</dbReference>
<gene>
    <name evidence="4" type="ORF">A9309_07285</name>
</gene>
<organism evidence="4 5">
    <name type="scientific">Moraxella lacunata</name>
    <dbReference type="NCBI Taxonomy" id="477"/>
    <lineage>
        <taxon>Bacteria</taxon>
        <taxon>Pseudomonadati</taxon>
        <taxon>Pseudomonadota</taxon>
        <taxon>Gammaproteobacteria</taxon>
        <taxon>Moraxellales</taxon>
        <taxon>Moraxellaceae</taxon>
        <taxon>Moraxella</taxon>
    </lineage>
</organism>
<dbReference type="PROSITE" id="PS51186">
    <property type="entry name" value="GNAT"/>
    <property type="match status" value="1"/>
</dbReference>
<dbReference type="AlphaFoldDB" id="A0A1B8Q1V5"/>
<keyword evidence="1" id="KW-0808">Transferase</keyword>
<dbReference type="PANTHER" id="PTHR43877:SF2">
    <property type="entry name" value="AMINOALKYLPHOSPHONATE N-ACETYLTRANSFERASE-RELATED"/>
    <property type="match status" value="1"/>
</dbReference>
<evidence type="ECO:0000256" key="1">
    <source>
        <dbReference type="ARBA" id="ARBA00022679"/>
    </source>
</evidence>
<dbReference type="CDD" id="cd04301">
    <property type="entry name" value="NAT_SF"/>
    <property type="match status" value="1"/>
</dbReference>
<dbReference type="OrthoDB" id="119501at2"/>
<dbReference type="SUPFAM" id="SSF55729">
    <property type="entry name" value="Acyl-CoA N-acyltransferases (Nat)"/>
    <property type="match status" value="1"/>
</dbReference>
<protein>
    <recommendedName>
        <fullName evidence="3">N-acetyltransferase domain-containing protein</fullName>
    </recommendedName>
</protein>
<name>A0A1B8Q1V5_MORLA</name>
<evidence type="ECO:0000259" key="3">
    <source>
        <dbReference type="PROSITE" id="PS51186"/>
    </source>
</evidence>
<feature type="domain" description="N-acetyltransferase" evidence="3">
    <location>
        <begin position="13"/>
        <end position="182"/>
    </location>
</feature>
<dbReference type="GO" id="GO:0016747">
    <property type="term" value="F:acyltransferase activity, transferring groups other than amino-acyl groups"/>
    <property type="evidence" value="ECO:0007669"/>
    <property type="project" value="InterPro"/>
</dbReference>
<dbReference type="Gene3D" id="3.40.630.30">
    <property type="match status" value="1"/>
</dbReference>
<dbReference type="Proteomes" id="UP000092607">
    <property type="component" value="Unassembled WGS sequence"/>
</dbReference>
<keyword evidence="2" id="KW-0012">Acyltransferase</keyword>
<dbReference type="EMBL" id="LZMS01000059">
    <property type="protein sequence ID" value="OBX62730.1"/>
    <property type="molecule type" value="Genomic_DNA"/>
</dbReference>
<evidence type="ECO:0000313" key="5">
    <source>
        <dbReference type="Proteomes" id="UP000092607"/>
    </source>
</evidence>
<proteinExistence type="predicted"/>
<dbReference type="PANTHER" id="PTHR43877">
    <property type="entry name" value="AMINOALKYLPHOSPHONATE N-ACETYLTRANSFERASE-RELATED-RELATED"/>
    <property type="match status" value="1"/>
</dbReference>
<dbReference type="InterPro" id="IPR016181">
    <property type="entry name" value="Acyl_CoA_acyltransferase"/>
</dbReference>
<dbReference type="RefSeq" id="WP_065256296.1">
    <property type="nucleotide sequence ID" value="NZ_JARDJM010000049.1"/>
</dbReference>
<dbReference type="Pfam" id="PF00583">
    <property type="entry name" value="Acetyltransf_1"/>
    <property type="match status" value="1"/>
</dbReference>
<accession>A0A1B8Q1V5</accession>
<evidence type="ECO:0000313" key="4">
    <source>
        <dbReference type="EMBL" id="OBX62730.1"/>
    </source>
</evidence>
<sequence>MTTSAPTIRPDDIRLRQADISDAQALVALLDRCYRNDEGWTNESQLIGGIRTTLAEIEKTITADGSYVFVFEPEIDGNKQILACIGVQFTTMHDKNVAYIGTFAVSPELQGKGVGNTLLTAVETFAGRHATRHALDGCAMSILSHRPELLAYYERRGYQLTGESMPFPDDGNNGKPKRDDLALHWLFKPMP</sequence>
<reference evidence="4 5" key="1">
    <citation type="submission" date="2016-06" db="EMBL/GenBank/DDBJ databases">
        <title>Draft genome of Moraxella lacunata CCUG 57757A.</title>
        <authorList>
            <person name="Salva-Serra F."/>
            <person name="Engstrom-Jakobsson H."/>
            <person name="Thorell K."/>
            <person name="Gonzales-Siles L."/>
            <person name="Karlsson R."/>
            <person name="Boulund F."/>
            <person name="Engstrand L."/>
            <person name="Kristiansson E."/>
            <person name="Moore E."/>
        </authorList>
    </citation>
    <scope>NUCLEOTIDE SEQUENCE [LARGE SCALE GENOMIC DNA]</scope>
    <source>
        <strain evidence="4 5">CCUG 57757A</strain>
    </source>
</reference>
<dbReference type="InterPro" id="IPR000182">
    <property type="entry name" value="GNAT_dom"/>
</dbReference>
<evidence type="ECO:0000256" key="2">
    <source>
        <dbReference type="ARBA" id="ARBA00023315"/>
    </source>
</evidence>